<dbReference type="InterPro" id="IPR051359">
    <property type="entry name" value="CaCA_antiporter"/>
</dbReference>
<gene>
    <name evidence="10" type="ORF">Dbus_chr2Rg761</name>
</gene>
<dbReference type="PANTHER" id="PTHR12266">
    <property type="entry name" value="NA+/CA2+ K+ INDEPENDENT EXCHANGER"/>
    <property type="match status" value="1"/>
</dbReference>
<feature type="transmembrane region" description="Helical" evidence="8">
    <location>
        <begin position="590"/>
        <end position="608"/>
    </location>
</feature>
<keyword evidence="6 8" id="KW-1133">Transmembrane helix</keyword>
<feature type="transmembrane region" description="Helical" evidence="8">
    <location>
        <begin position="63"/>
        <end position="84"/>
    </location>
</feature>
<protein>
    <submittedName>
        <fullName evidence="10">CG14744</fullName>
    </submittedName>
</protein>
<dbReference type="Proteomes" id="UP000494163">
    <property type="component" value="Chromosome 2R"/>
</dbReference>
<dbReference type="GO" id="GO:0005432">
    <property type="term" value="F:calcium:sodium antiporter activity"/>
    <property type="evidence" value="ECO:0007669"/>
    <property type="project" value="TreeGrafter"/>
</dbReference>
<keyword evidence="3" id="KW-0050">Antiport</keyword>
<evidence type="ECO:0000259" key="9">
    <source>
        <dbReference type="Pfam" id="PF01699"/>
    </source>
</evidence>
<feature type="transmembrane region" description="Helical" evidence="8">
    <location>
        <begin position="189"/>
        <end position="210"/>
    </location>
</feature>
<feature type="domain" description="Sodium/calcium exchanger membrane region" evidence="9">
    <location>
        <begin position="457"/>
        <end position="606"/>
    </location>
</feature>
<dbReference type="InterPro" id="IPR044880">
    <property type="entry name" value="NCX_ion-bd_dom_sf"/>
</dbReference>
<feature type="domain" description="Sodium/calcium exchanger membrane region" evidence="9">
    <location>
        <begin position="70"/>
        <end position="210"/>
    </location>
</feature>
<feature type="transmembrane region" description="Helical" evidence="8">
    <location>
        <begin position="521"/>
        <end position="545"/>
    </location>
</feature>
<dbReference type="GO" id="GO:0016020">
    <property type="term" value="C:membrane"/>
    <property type="evidence" value="ECO:0007669"/>
    <property type="project" value="UniProtKB-SubCell"/>
</dbReference>
<proteinExistence type="predicted"/>
<keyword evidence="2" id="KW-0813">Transport</keyword>
<evidence type="ECO:0000313" key="10">
    <source>
        <dbReference type="EMBL" id="ALC41182.1"/>
    </source>
</evidence>
<evidence type="ECO:0000256" key="7">
    <source>
        <dbReference type="ARBA" id="ARBA00023136"/>
    </source>
</evidence>
<evidence type="ECO:0000256" key="6">
    <source>
        <dbReference type="ARBA" id="ARBA00022989"/>
    </source>
</evidence>
<dbReference type="EMBL" id="CP012524">
    <property type="protein sequence ID" value="ALC41182.1"/>
    <property type="molecule type" value="Genomic_DNA"/>
</dbReference>
<feature type="transmembrane region" description="Helical" evidence="8">
    <location>
        <begin position="424"/>
        <end position="441"/>
    </location>
</feature>
<dbReference type="OrthoDB" id="407410at2759"/>
<evidence type="ECO:0000256" key="5">
    <source>
        <dbReference type="ARBA" id="ARBA00022692"/>
    </source>
</evidence>
<reference evidence="10 11" key="1">
    <citation type="submission" date="2015-08" db="EMBL/GenBank/DDBJ databases">
        <title>Ancestral chromatin configuration constrains chromatin evolution on differentiating sex chromosomes in Drosophila.</title>
        <authorList>
            <person name="Zhou Q."/>
            <person name="Bachtrog D."/>
        </authorList>
    </citation>
    <scope>NUCLEOTIDE SEQUENCE [LARGE SCALE GENOMIC DNA]</scope>
    <source>
        <tissue evidence="10">Whole larvae</tissue>
    </source>
</reference>
<dbReference type="Pfam" id="PF01699">
    <property type="entry name" value="Na_Ca_ex"/>
    <property type="match status" value="2"/>
</dbReference>
<dbReference type="InterPro" id="IPR004837">
    <property type="entry name" value="NaCa_Exmemb"/>
</dbReference>
<keyword evidence="7 8" id="KW-0472">Membrane</keyword>
<keyword evidence="4" id="KW-0406">Ion transport</keyword>
<feature type="transmembrane region" description="Helical" evidence="8">
    <location>
        <begin position="162"/>
        <end position="183"/>
    </location>
</feature>
<evidence type="ECO:0000256" key="3">
    <source>
        <dbReference type="ARBA" id="ARBA00022449"/>
    </source>
</evidence>
<feature type="transmembrane region" description="Helical" evidence="8">
    <location>
        <begin position="480"/>
        <end position="500"/>
    </location>
</feature>
<dbReference type="Gene3D" id="1.20.1420.30">
    <property type="entry name" value="NCX, central ion-binding region"/>
    <property type="match status" value="2"/>
</dbReference>
<organism evidence="10 11">
    <name type="scientific">Drosophila busckii</name>
    <name type="common">Fruit fly</name>
    <dbReference type="NCBI Taxonomy" id="30019"/>
    <lineage>
        <taxon>Eukaryota</taxon>
        <taxon>Metazoa</taxon>
        <taxon>Ecdysozoa</taxon>
        <taxon>Arthropoda</taxon>
        <taxon>Hexapoda</taxon>
        <taxon>Insecta</taxon>
        <taxon>Pterygota</taxon>
        <taxon>Neoptera</taxon>
        <taxon>Endopterygota</taxon>
        <taxon>Diptera</taxon>
        <taxon>Brachycera</taxon>
        <taxon>Muscomorpha</taxon>
        <taxon>Ephydroidea</taxon>
        <taxon>Drosophilidae</taxon>
        <taxon>Drosophila</taxon>
    </lineage>
</organism>
<feature type="transmembrane region" description="Helical" evidence="8">
    <location>
        <begin position="356"/>
        <end position="376"/>
    </location>
</feature>
<dbReference type="PANTHER" id="PTHR12266:SF0">
    <property type="entry name" value="MITOCHONDRIAL SODIUM_CALCIUM EXCHANGER PROTEIN"/>
    <property type="match status" value="1"/>
</dbReference>
<dbReference type="AlphaFoldDB" id="A0A0M4EUN5"/>
<keyword evidence="4" id="KW-0109">Calcium transport</keyword>
<evidence type="ECO:0000256" key="1">
    <source>
        <dbReference type="ARBA" id="ARBA00004141"/>
    </source>
</evidence>
<feature type="transmembrane region" description="Helical" evidence="8">
    <location>
        <begin position="453"/>
        <end position="474"/>
    </location>
</feature>
<evidence type="ECO:0000256" key="2">
    <source>
        <dbReference type="ARBA" id="ARBA00022448"/>
    </source>
</evidence>
<feature type="transmembrane region" description="Helical" evidence="8">
    <location>
        <begin position="133"/>
        <end position="155"/>
    </location>
</feature>
<keyword evidence="5 8" id="KW-0812">Transmembrane</keyword>
<keyword evidence="11" id="KW-1185">Reference proteome</keyword>
<evidence type="ECO:0000256" key="4">
    <source>
        <dbReference type="ARBA" id="ARBA00022568"/>
    </source>
</evidence>
<dbReference type="OMA" id="YEHRCEL"/>
<evidence type="ECO:0000313" key="11">
    <source>
        <dbReference type="Proteomes" id="UP000494163"/>
    </source>
</evidence>
<name>A0A0M4EUN5_DROBS</name>
<dbReference type="GO" id="GO:0006874">
    <property type="term" value="P:intracellular calcium ion homeostasis"/>
    <property type="evidence" value="ECO:0007669"/>
    <property type="project" value="TreeGrafter"/>
</dbReference>
<sequence length="625" mass="71748">MNRTHLLSDFHDRMICSNVMSVSYEHRCELAKAIKHCSKIMNFFKYYQILYCYGHIHNRVTEMAVILLILIGLVILLILMAHTVDIYFSPIIKIVALKCKMNEYVAGCSMLAISNAFPDLVVNLTPLRAQSGIFTISVSNALGVLLLAGGMICYLRPFRIGGYCVVRDLICLFLAVQILEYMIKTDQLISEFEAIVLCGFYAIYLSINFWDQSLVRRKIKKLRVQIAELSELPETPKIKATLKHKHAQLLEYEIENRFTIHSFNYTYHFGISHHHASSRHMPGLMEPDDLIERYNSARHKKHKRYGALKPAIDTDHTRRVLYNKRNSRNRLLFSEFWGSLIPIDLFRWQISNTCGRLVIALLAPMVLLITIFIPTVDYQLNKHGWSKLLNCTQIITNPALIITLVRAMYAKKYNGMVLALEYEYPMWSLCATVPLAICVFLHSRTDMPPVYHLCFALLTTSMSILVIVICALELEVLCSIMGFVFNLSENFISATFRPFARALRCTVICSTLTRQGYGKMAYAAVLASPFCTIVLCMGLACVVNLRSHDFGNAWWLIGQHGANTFVFFTLAVVFTFVWIVTFGFRVRRSVAIFSFILYMTYLLYAFLVEWNCIHHFGFDPTFDPK</sequence>
<keyword evidence="4" id="KW-0106">Calcium</keyword>
<feature type="transmembrane region" description="Helical" evidence="8">
    <location>
        <begin position="565"/>
        <end position="583"/>
    </location>
</feature>
<evidence type="ECO:0000256" key="8">
    <source>
        <dbReference type="SAM" id="Phobius"/>
    </source>
</evidence>
<comment type="subcellular location">
    <subcellularLocation>
        <location evidence="1">Membrane</location>
        <topology evidence="1">Multi-pass membrane protein</topology>
    </subcellularLocation>
</comment>
<accession>A0A0M4EUN5</accession>